<accession>A0A4V4HE26</accession>
<keyword evidence="2" id="KW-1185">Reference proteome</keyword>
<dbReference type="AlphaFoldDB" id="A0A4V4HE26"/>
<gene>
    <name evidence="1" type="ORF">K435DRAFT_802964</name>
</gene>
<name>A0A4V4HE26_DENBC</name>
<evidence type="ECO:0000313" key="1">
    <source>
        <dbReference type="EMBL" id="THU89125.1"/>
    </source>
</evidence>
<reference evidence="1 2" key="1">
    <citation type="journal article" date="2019" name="Nat. Ecol. Evol.">
        <title>Megaphylogeny resolves global patterns of mushroom evolution.</title>
        <authorList>
            <person name="Varga T."/>
            <person name="Krizsan K."/>
            <person name="Foldi C."/>
            <person name="Dima B."/>
            <person name="Sanchez-Garcia M."/>
            <person name="Sanchez-Ramirez S."/>
            <person name="Szollosi G.J."/>
            <person name="Szarkandi J.G."/>
            <person name="Papp V."/>
            <person name="Albert L."/>
            <person name="Andreopoulos W."/>
            <person name="Angelini C."/>
            <person name="Antonin V."/>
            <person name="Barry K.W."/>
            <person name="Bougher N.L."/>
            <person name="Buchanan P."/>
            <person name="Buyck B."/>
            <person name="Bense V."/>
            <person name="Catcheside P."/>
            <person name="Chovatia M."/>
            <person name="Cooper J."/>
            <person name="Damon W."/>
            <person name="Desjardin D."/>
            <person name="Finy P."/>
            <person name="Geml J."/>
            <person name="Haridas S."/>
            <person name="Hughes K."/>
            <person name="Justo A."/>
            <person name="Karasinski D."/>
            <person name="Kautmanova I."/>
            <person name="Kiss B."/>
            <person name="Kocsube S."/>
            <person name="Kotiranta H."/>
            <person name="LaButti K.M."/>
            <person name="Lechner B.E."/>
            <person name="Liimatainen K."/>
            <person name="Lipzen A."/>
            <person name="Lukacs Z."/>
            <person name="Mihaltcheva S."/>
            <person name="Morgado L.N."/>
            <person name="Niskanen T."/>
            <person name="Noordeloos M.E."/>
            <person name="Ohm R.A."/>
            <person name="Ortiz-Santana B."/>
            <person name="Ovrebo C."/>
            <person name="Racz N."/>
            <person name="Riley R."/>
            <person name="Savchenko A."/>
            <person name="Shiryaev A."/>
            <person name="Soop K."/>
            <person name="Spirin V."/>
            <person name="Szebenyi C."/>
            <person name="Tomsovsky M."/>
            <person name="Tulloss R.E."/>
            <person name="Uehling J."/>
            <person name="Grigoriev I.V."/>
            <person name="Vagvolgyi C."/>
            <person name="Papp T."/>
            <person name="Martin F.M."/>
            <person name="Miettinen O."/>
            <person name="Hibbett D.S."/>
            <person name="Nagy L.G."/>
        </authorList>
    </citation>
    <scope>NUCLEOTIDE SEQUENCE [LARGE SCALE GENOMIC DNA]</scope>
    <source>
        <strain evidence="1 2">CBS 962.96</strain>
    </source>
</reference>
<dbReference type="Proteomes" id="UP000297245">
    <property type="component" value="Unassembled WGS sequence"/>
</dbReference>
<proteinExistence type="predicted"/>
<protein>
    <submittedName>
        <fullName evidence="1">Uncharacterized protein</fullName>
    </submittedName>
</protein>
<dbReference type="EMBL" id="ML179380">
    <property type="protein sequence ID" value="THU89125.1"/>
    <property type="molecule type" value="Genomic_DNA"/>
</dbReference>
<evidence type="ECO:0000313" key="2">
    <source>
        <dbReference type="Proteomes" id="UP000297245"/>
    </source>
</evidence>
<sequence length="102" mass="11410">MKDETIKHDNYSKIGLATHCNKGYNSYKKIFARLFKEMQYFTLQCFDRICGNLAQILTGTAPGSNFKHASIICGDLAQTLTDTGQISSLSWPKNLKVGTEDN</sequence>
<organism evidence="1 2">
    <name type="scientific">Dendrothele bispora (strain CBS 962.96)</name>
    <dbReference type="NCBI Taxonomy" id="1314807"/>
    <lineage>
        <taxon>Eukaryota</taxon>
        <taxon>Fungi</taxon>
        <taxon>Dikarya</taxon>
        <taxon>Basidiomycota</taxon>
        <taxon>Agaricomycotina</taxon>
        <taxon>Agaricomycetes</taxon>
        <taxon>Agaricomycetidae</taxon>
        <taxon>Agaricales</taxon>
        <taxon>Agaricales incertae sedis</taxon>
        <taxon>Dendrothele</taxon>
    </lineage>
</organism>